<proteinExistence type="predicted"/>
<reference evidence="1 2" key="1">
    <citation type="submission" date="2016-06" db="EMBL/GenBank/DDBJ databases">
        <authorList>
            <person name="Kjaerup R.B."/>
            <person name="Dalgaard T.S."/>
            <person name="Juul-Madsen H.R."/>
        </authorList>
    </citation>
    <scope>NUCLEOTIDE SEQUENCE [LARGE SCALE GENOMIC DNA]</scope>
    <source>
        <strain evidence="1">2</strain>
    </source>
</reference>
<dbReference type="Proteomes" id="UP000199600">
    <property type="component" value="Unassembled WGS sequence"/>
</dbReference>
<dbReference type="AlphaFoldDB" id="A0A1A8Y1R5"/>
<dbReference type="RefSeq" id="WP_186412492.1">
    <property type="nucleotide sequence ID" value="NZ_FLQY01000384.1"/>
</dbReference>
<gene>
    <name evidence="1" type="ORF">PROAA_80008</name>
</gene>
<organism evidence="1 2">
    <name type="scientific">Candidatus Propionivibrio aalborgensis</name>
    <dbReference type="NCBI Taxonomy" id="1860101"/>
    <lineage>
        <taxon>Bacteria</taxon>
        <taxon>Pseudomonadati</taxon>
        <taxon>Pseudomonadota</taxon>
        <taxon>Betaproteobacteria</taxon>
        <taxon>Rhodocyclales</taxon>
        <taxon>Rhodocyclaceae</taxon>
        <taxon>Propionivibrio</taxon>
    </lineage>
</organism>
<sequence>MAFVNEYIQEADYEKYDLRRICGEHNLPSQRGHMYSRSWTVDRETDAFLIQVWSHHESRFEGWAFYWKGEWTFFEMTGMGGGGMRPDGKCWYGYRIKGFTVPLQLESRRVEIVADLERALGDYCGGGVFSTYKQGTATVEFVEE</sequence>
<name>A0A1A8Y1R5_9RHOO</name>
<protein>
    <submittedName>
        <fullName evidence="1">Uncharacterized protein</fullName>
    </submittedName>
</protein>
<accession>A0A1A8Y1R5</accession>
<keyword evidence="2" id="KW-1185">Reference proteome</keyword>
<evidence type="ECO:0000313" key="1">
    <source>
        <dbReference type="EMBL" id="SBT10947.1"/>
    </source>
</evidence>
<dbReference type="EMBL" id="FLQY01000384">
    <property type="protein sequence ID" value="SBT10947.1"/>
    <property type="molecule type" value="Genomic_DNA"/>
</dbReference>
<evidence type="ECO:0000313" key="2">
    <source>
        <dbReference type="Proteomes" id="UP000199600"/>
    </source>
</evidence>